<reference evidence="2" key="1">
    <citation type="submission" date="2022-01" db="EMBL/GenBank/DDBJ databases">
        <authorList>
            <person name="Braso-Vives M."/>
        </authorList>
    </citation>
    <scope>NUCLEOTIDE SEQUENCE</scope>
</reference>
<evidence type="ECO:0000313" key="3">
    <source>
        <dbReference type="Proteomes" id="UP000838412"/>
    </source>
</evidence>
<organism evidence="2 3">
    <name type="scientific">Branchiostoma lanceolatum</name>
    <name type="common">Common lancelet</name>
    <name type="synonym">Amphioxus lanceolatum</name>
    <dbReference type="NCBI Taxonomy" id="7740"/>
    <lineage>
        <taxon>Eukaryota</taxon>
        <taxon>Metazoa</taxon>
        <taxon>Chordata</taxon>
        <taxon>Cephalochordata</taxon>
        <taxon>Leptocardii</taxon>
        <taxon>Amphioxiformes</taxon>
        <taxon>Branchiostomatidae</taxon>
        <taxon>Branchiostoma</taxon>
    </lineage>
</organism>
<gene>
    <name evidence="2" type="primary">Hypp2397</name>
    <name evidence="2" type="ORF">BLAG_LOCUS16957</name>
</gene>
<proteinExistence type="predicted"/>
<name>A0A8K0ESA7_BRALA</name>
<accession>A0A8K0ESA7</accession>
<evidence type="ECO:0000313" key="2">
    <source>
        <dbReference type="EMBL" id="CAH1261581.1"/>
    </source>
</evidence>
<dbReference type="AlphaFoldDB" id="A0A8K0ESA7"/>
<evidence type="ECO:0000256" key="1">
    <source>
        <dbReference type="SAM" id="MobiDB-lite"/>
    </source>
</evidence>
<protein>
    <submittedName>
        <fullName evidence="2">Hypp2397 protein</fullName>
    </submittedName>
</protein>
<keyword evidence="3" id="KW-1185">Reference proteome</keyword>
<feature type="region of interest" description="Disordered" evidence="1">
    <location>
        <begin position="1"/>
        <end position="35"/>
    </location>
</feature>
<dbReference type="EMBL" id="OV696689">
    <property type="protein sequence ID" value="CAH1261581.1"/>
    <property type="molecule type" value="Genomic_DNA"/>
</dbReference>
<sequence length="85" mass="9470">MEDERRRNRVGAFGSVPPGTPEYTHTAANNNKRTPTEAVPMYLMYSGPRHPDATRRSLRSSGRAELLTHAAAARSYRPAGRVYPD</sequence>
<dbReference type="Proteomes" id="UP000838412">
    <property type="component" value="Chromosome 4"/>
</dbReference>